<dbReference type="NCBIfam" id="TIGR01413">
    <property type="entry name" value="Dyp_perox_fam"/>
    <property type="match status" value="1"/>
</dbReference>
<dbReference type="InterPro" id="IPR011008">
    <property type="entry name" value="Dimeric_a/b-barrel"/>
</dbReference>
<gene>
    <name evidence="9" type="ORF">GCM10009740_13260</name>
</gene>
<keyword evidence="10" id="KW-1185">Reference proteome</keyword>
<dbReference type="InterPro" id="IPR006314">
    <property type="entry name" value="Dyp_peroxidase"/>
</dbReference>
<accession>A0ABN2TZD8</accession>
<reference evidence="9 10" key="1">
    <citation type="journal article" date="2019" name="Int. J. Syst. Evol. Microbiol.">
        <title>The Global Catalogue of Microorganisms (GCM) 10K type strain sequencing project: providing services to taxonomists for standard genome sequencing and annotation.</title>
        <authorList>
            <consortium name="The Broad Institute Genomics Platform"/>
            <consortium name="The Broad Institute Genome Sequencing Center for Infectious Disease"/>
            <person name="Wu L."/>
            <person name="Ma J."/>
        </authorList>
    </citation>
    <scope>NUCLEOTIDE SEQUENCE [LARGE SCALE GENOMIC DNA]</scope>
    <source>
        <strain evidence="9 10">JCM 14283</strain>
    </source>
</reference>
<dbReference type="EMBL" id="BAAANB010000003">
    <property type="protein sequence ID" value="GAA2024978.1"/>
    <property type="molecule type" value="Genomic_DNA"/>
</dbReference>
<evidence type="ECO:0000256" key="5">
    <source>
        <dbReference type="ARBA" id="ARBA00023004"/>
    </source>
</evidence>
<evidence type="ECO:0000256" key="7">
    <source>
        <dbReference type="SAM" id="MobiDB-lite"/>
    </source>
</evidence>
<dbReference type="PANTHER" id="PTHR30521">
    <property type="entry name" value="DEFERROCHELATASE/PEROXIDASE"/>
    <property type="match status" value="1"/>
</dbReference>
<protein>
    <submittedName>
        <fullName evidence="9">Peroxidase</fullName>
    </submittedName>
</protein>
<dbReference type="Pfam" id="PF21105">
    <property type="entry name" value="DyP_N"/>
    <property type="match status" value="1"/>
</dbReference>
<comment type="caution">
    <text evidence="9">The sequence shown here is derived from an EMBL/GenBank/DDBJ whole genome shotgun (WGS) entry which is preliminary data.</text>
</comment>
<keyword evidence="2 9" id="KW-0575">Peroxidase</keyword>
<comment type="similarity">
    <text evidence="6">Belongs to the DyP-type peroxidase family.</text>
</comment>
<dbReference type="PANTHER" id="PTHR30521:SF5">
    <property type="entry name" value="BLR4509 PROTEIN"/>
    <property type="match status" value="1"/>
</dbReference>
<keyword evidence="3" id="KW-0479">Metal-binding</keyword>
<dbReference type="GO" id="GO:0004601">
    <property type="term" value="F:peroxidase activity"/>
    <property type="evidence" value="ECO:0007669"/>
    <property type="project" value="UniProtKB-KW"/>
</dbReference>
<evidence type="ECO:0000259" key="8">
    <source>
        <dbReference type="Pfam" id="PF21105"/>
    </source>
</evidence>
<evidence type="ECO:0000256" key="4">
    <source>
        <dbReference type="ARBA" id="ARBA00023002"/>
    </source>
</evidence>
<evidence type="ECO:0000313" key="10">
    <source>
        <dbReference type="Proteomes" id="UP001501285"/>
    </source>
</evidence>
<keyword evidence="5" id="KW-0408">Iron</keyword>
<dbReference type="RefSeq" id="WP_343989256.1">
    <property type="nucleotide sequence ID" value="NZ_BAAANB010000003.1"/>
</dbReference>
<proteinExistence type="inferred from homology"/>
<feature type="domain" description="DyP dimeric alpha+beta barrel" evidence="8">
    <location>
        <begin position="65"/>
        <end position="139"/>
    </location>
</feature>
<evidence type="ECO:0000313" key="9">
    <source>
        <dbReference type="EMBL" id="GAA2024978.1"/>
    </source>
</evidence>
<dbReference type="InterPro" id="IPR049509">
    <property type="entry name" value="DyP_N"/>
</dbReference>
<evidence type="ECO:0000256" key="3">
    <source>
        <dbReference type="ARBA" id="ARBA00022723"/>
    </source>
</evidence>
<dbReference type="SUPFAM" id="SSF54909">
    <property type="entry name" value="Dimeric alpha+beta barrel"/>
    <property type="match status" value="1"/>
</dbReference>
<organism evidence="9 10">
    <name type="scientific">Terrabacter terrae</name>
    <dbReference type="NCBI Taxonomy" id="318434"/>
    <lineage>
        <taxon>Bacteria</taxon>
        <taxon>Bacillati</taxon>
        <taxon>Actinomycetota</taxon>
        <taxon>Actinomycetes</taxon>
        <taxon>Micrococcales</taxon>
        <taxon>Intrasporangiaceae</taxon>
        <taxon>Terrabacter</taxon>
    </lineage>
</organism>
<sequence length="447" mass="49383">MSVGPKTVLELDDIQAGALHERPSPYVGRYLLLQLHDAGEGRELVRRLHTLLAAQNDGPEAETPAWMTVAFTCAGLAALGVPQSILDTFPDQFREGMARRAQDLGDVGPSGPEHWEWPLGTDAVHVAVSVLAPDERHLELVAERARQRHADLSSVEVVWRQDCYQLPSGRTSFGFKDGIGNPDVEGSGLPVRNRRERPIKAGEFILGYPDETGSLAPMPAPEVLGRNGTFLVFRKLRTDVAAYRRYLKEVARSREEERLLAAKMVGRWPSGAPLTLAPDSDDPDLGADPARNNSFGYREDLRGFKCPAGAHARRANPRDALEDENSVDVRLHRLIRRGTSYGPMLAEGVLEDDGVDRGIIFVFAGAHLKRQFEFVKTQWINDGVFIGASDESDPLLGGTHTPTDFTIPHVPVRRRLRHLPSFVTTRGGEYCFAPGLRALKWLGELDT</sequence>
<evidence type="ECO:0000256" key="1">
    <source>
        <dbReference type="ARBA" id="ARBA00001970"/>
    </source>
</evidence>
<comment type="cofactor">
    <cofactor evidence="1">
        <name>heme b</name>
        <dbReference type="ChEBI" id="CHEBI:60344"/>
    </cofactor>
</comment>
<evidence type="ECO:0000256" key="2">
    <source>
        <dbReference type="ARBA" id="ARBA00022559"/>
    </source>
</evidence>
<evidence type="ECO:0000256" key="6">
    <source>
        <dbReference type="ARBA" id="ARBA00025737"/>
    </source>
</evidence>
<dbReference type="Proteomes" id="UP001501285">
    <property type="component" value="Unassembled WGS sequence"/>
</dbReference>
<feature type="region of interest" description="Disordered" evidence="7">
    <location>
        <begin position="271"/>
        <end position="294"/>
    </location>
</feature>
<name>A0ABN2TZD8_9MICO</name>
<dbReference type="PROSITE" id="PS51404">
    <property type="entry name" value="DYP_PEROXIDASE"/>
    <property type="match status" value="1"/>
</dbReference>
<keyword evidence="4" id="KW-0560">Oxidoreductase</keyword>